<dbReference type="PANTHER" id="PTHR45749:SF26">
    <property type="entry name" value="ZINC FINGER MYM-TYPE PROTEIN 1-LIKE"/>
    <property type="match status" value="1"/>
</dbReference>
<evidence type="ECO:0000313" key="3">
    <source>
        <dbReference type="Proteomes" id="UP001152795"/>
    </source>
</evidence>
<dbReference type="OrthoDB" id="6608798at2759"/>
<dbReference type="InterPro" id="IPR006580">
    <property type="entry name" value="Znf_TTF"/>
</dbReference>
<accession>A0A7D9E953</accession>
<evidence type="ECO:0000256" key="1">
    <source>
        <dbReference type="SAM" id="MobiDB-lite"/>
    </source>
</evidence>
<organism evidence="2 3">
    <name type="scientific">Paramuricea clavata</name>
    <name type="common">Red gorgonian</name>
    <name type="synonym">Violescent sea-whip</name>
    <dbReference type="NCBI Taxonomy" id="317549"/>
    <lineage>
        <taxon>Eukaryota</taxon>
        <taxon>Metazoa</taxon>
        <taxon>Cnidaria</taxon>
        <taxon>Anthozoa</taxon>
        <taxon>Octocorallia</taxon>
        <taxon>Malacalcyonacea</taxon>
        <taxon>Plexauridae</taxon>
        <taxon>Paramuricea</taxon>
    </lineage>
</organism>
<dbReference type="SMART" id="SM00597">
    <property type="entry name" value="ZnF_TTF"/>
    <property type="match status" value="1"/>
</dbReference>
<dbReference type="AlphaFoldDB" id="A0A7D9E953"/>
<name>A0A7D9E953_PARCT</name>
<evidence type="ECO:0000313" key="2">
    <source>
        <dbReference type="EMBL" id="CAB4004606.1"/>
    </source>
</evidence>
<proteinExistence type="predicted"/>
<dbReference type="PANTHER" id="PTHR45749">
    <property type="match status" value="1"/>
</dbReference>
<feature type="compositionally biased region" description="Low complexity" evidence="1">
    <location>
        <begin position="74"/>
        <end position="85"/>
    </location>
</feature>
<gene>
    <name evidence="2" type="ORF">PACLA_8A032874</name>
</gene>
<feature type="compositionally biased region" description="Polar residues" evidence="1">
    <location>
        <begin position="60"/>
        <end position="73"/>
    </location>
</feature>
<reference evidence="2" key="1">
    <citation type="submission" date="2020-04" db="EMBL/GenBank/DDBJ databases">
        <authorList>
            <person name="Alioto T."/>
            <person name="Alioto T."/>
            <person name="Gomez Garrido J."/>
        </authorList>
    </citation>
    <scope>NUCLEOTIDE SEQUENCE</scope>
    <source>
        <strain evidence="2">A484AB</strain>
    </source>
</reference>
<dbReference type="Proteomes" id="UP001152795">
    <property type="component" value="Unassembled WGS sequence"/>
</dbReference>
<comment type="caution">
    <text evidence="2">The sequence shown here is derived from an EMBL/GenBank/DDBJ whole genome shotgun (WGS) entry which is preliminary data.</text>
</comment>
<keyword evidence="3" id="KW-1185">Reference proteome</keyword>
<sequence>MPMNYSKLGKVPATKNHYVALCEAKDSSSKMVGVQHFVMKQVSPGINVSSTEVRKIMPPTKQTAPPLSSTVGTSSASVPTRSSSSLQPIKKKQTSLDKLFPKKRKFAEESEDEDVPQTTPFPKKRLGSSLVSEHPHSRSETSCFPNDIANYVNVNSLTDEQKYNVLCNVWVPSTNFPFPLVNGRRFRLDWMKLFPWLTYSQKLNGAFCINCVLFGSECTGTHNTSKLQRLCKTPFTTWQVAPTKFREHSERSPLHKAATARAAVFRSHMEQKSAPIDVMLENRKLHRGEQKTSETHHEVNCGNFIEILKYGAICAGKTLEELFKSTSKNMTYKSKTTQNEIIDICGDLITKKITDEIREATKRQIVAT</sequence>
<dbReference type="EMBL" id="CACRXK020004951">
    <property type="protein sequence ID" value="CAB4004606.1"/>
    <property type="molecule type" value="Genomic_DNA"/>
</dbReference>
<feature type="region of interest" description="Disordered" evidence="1">
    <location>
        <begin position="57"/>
        <end position="138"/>
    </location>
</feature>
<protein>
    <submittedName>
        <fullName evidence="2">Uncharacterized protein</fullName>
    </submittedName>
</protein>